<dbReference type="PRINTS" id="PR00404">
    <property type="entry name" value="MADSDOMAIN"/>
</dbReference>
<evidence type="ECO:0000256" key="4">
    <source>
        <dbReference type="ARBA" id="ARBA00023163"/>
    </source>
</evidence>
<evidence type="ECO:0000256" key="3">
    <source>
        <dbReference type="ARBA" id="ARBA00023125"/>
    </source>
</evidence>
<keyword evidence="5" id="KW-0539">Nucleus</keyword>
<keyword evidence="4" id="KW-0804">Transcription</keyword>
<dbReference type="InterPro" id="IPR036879">
    <property type="entry name" value="TF_MADSbox_sf"/>
</dbReference>
<evidence type="ECO:0000256" key="2">
    <source>
        <dbReference type="ARBA" id="ARBA00023015"/>
    </source>
</evidence>
<organism evidence="7 8">
    <name type="scientific">Ficus carica</name>
    <name type="common">Common fig</name>
    <dbReference type="NCBI Taxonomy" id="3494"/>
    <lineage>
        <taxon>Eukaryota</taxon>
        <taxon>Viridiplantae</taxon>
        <taxon>Streptophyta</taxon>
        <taxon>Embryophyta</taxon>
        <taxon>Tracheophyta</taxon>
        <taxon>Spermatophyta</taxon>
        <taxon>Magnoliopsida</taxon>
        <taxon>eudicotyledons</taxon>
        <taxon>Gunneridae</taxon>
        <taxon>Pentapetalae</taxon>
        <taxon>rosids</taxon>
        <taxon>fabids</taxon>
        <taxon>Rosales</taxon>
        <taxon>Moraceae</taxon>
        <taxon>Ficeae</taxon>
        <taxon>Ficus</taxon>
    </lineage>
</organism>
<keyword evidence="2" id="KW-0805">Transcription regulation</keyword>
<comment type="subcellular location">
    <subcellularLocation>
        <location evidence="1">Nucleus</location>
    </subcellularLocation>
</comment>
<sequence>MGRGKLKLEFIANLKTRKTTFQKRKNGLLKKASEFSILCGTDICLFISGPKLDSNEPPLPVDELETWPPERSKVMDIINKYQATMQRKPPKKVHGLADTFVERKKKIDAEISRCRKKLYEAKYPTTSDIVQHFSREQLKELSHRLDGKIEAIKFVLEAKKESELHKNNQYSAVVNSSNSDNDQFQLLFDQIPQSICSDDMQFGTGTNLQGPVFADPMAGIQWMFDNPMAEMRQMGPFMGCPNYMQYGGGGGGASAMQGPVFADPTAGMVLGNMNLSHVAISGGGDGGDSSSFQMQAQNYPPLQVQPPVVPYIQLHYPMNVMNLAQRVGTNMSRVVRSSSGERNQLFERSQEF</sequence>
<dbReference type="Gene3D" id="3.40.1810.10">
    <property type="entry name" value="Transcription factor, MADS-box"/>
    <property type="match status" value="1"/>
</dbReference>
<gene>
    <name evidence="7" type="ORF">TIFTF001_001961</name>
</gene>
<name>A0AA87Z2G8_FICCA</name>
<dbReference type="AlphaFoldDB" id="A0AA87Z2G8"/>
<keyword evidence="3" id="KW-0238">DNA-binding</keyword>
<dbReference type="InterPro" id="IPR050142">
    <property type="entry name" value="MADS-box/MEF2_TF"/>
</dbReference>
<dbReference type="EMBL" id="BTGU01000002">
    <property type="protein sequence ID" value="GMN28218.1"/>
    <property type="molecule type" value="Genomic_DNA"/>
</dbReference>
<dbReference type="PROSITE" id="PS50066">
    <property type="entry name" value="MADS_BOX_2"/>
    <property type="match status" value="1"/>
</dbReference>
<evidence type="ECO:0000313" key="8">
    <source>
        <dbReference type="Proteomes" id="UP001187192"/>
    </source>
</evidence>
<dbReference type="CDD" id="cd00120">
    <property type="entry name" value="MADS"/>
    <property type="match status" value="1"/>
</dbReference>
<reference evidence="7" key="1">
    <citation type="submission" date="2023-07" db="EMBL/GenBank/DDBJ databases">
        <title>draft genome sequence of fig (Ficus carica).</title>
        <authorList>
            <person name="Takahashi T."/>
            <person name="Nishimura K."/>
        </authorList>
    </citation>
    <scope>NUCLEOTIDE SEQUENCE</scope>
</reference>
<accession>A0AA87Z2G8</accession>
<dbReference type="SMART" id="SM00432">
    <property type="entry name" value="MADS"/>
    <property type="match status" value="1"/>
</dbReference>
<dbReference type="GO" id="GO:0003677">
    <property type="term" value="F:DNA binding"/>
    <property type="evidence" value="ECO:0007669"/>
    <property type="project" value="UniProtKB-KW"/>
</dbReference>
<evidence type="ECO:0000256" key="1">
    <source>
        <dbReference type="ARBA" id="ARBA00004123"/>
    </source>
</evidence>
<protein>
    <recommendedName>
        <fullName evidence="6">MADS-box domain-containing protein</fullName>
    </recommendedName>
</protein>
<dbReference type="Pfam" id="PF00319">
    <property type="entry name" value="SRF-TF"/>
    <property type="match status" value="1"/>
</dbReference>
<dbReference type="GO" id="GO:0046983">
    <property type="term" value="F:protein dimerization activity"/>
    <property type="evidence" value="ECO:0007669"/>
    <property type="project" value="InterPro"/>
</dbReference>
<dbReference type="PANTHER" id="PTHR48019">
    <property type="entry name" value="SERUM RESPONSE FACTOR HOMOLOG"/>
    <property type="match status" value="1"/>
</dbReference>
<keyword evidence="8" id="KW-1185">Reference proteome</keyword>
<dbReference type="InterPro" id="IPR002100">
    <property type="entry name" value="TF_MADSbox"/>
</dbReference>
<evidence type="ECO:0000313" key="7">
    <source>
        <dbReference type="EMBL" id="GMN28218.1"/>
    </source>
</evidence>
<dbReference type="GO" id="GO:0005634">
    <property type="term" value="C:nucleus"/>
    <property type="evidence" value="ECO:0007669"/>
    <property type="project" value="UniProtKB-SubCell"/>
</dbReference>
<evidence type="ECO:0000256" key="5">
    <source>
        <dbReference type="ARBA" id="ARBA00023242"/>
    </source>
</evidence>
<dbReference type="Proteomes" id="UP001187192">
    <property type="component" value="Unassembled WGS sequence"/>
</dbReference>
<comment type="caution">
    <text evidence="7">The sequence shown here is derived from an EMBL/GenBank/DDBJ whole genome shotgun (WGS) entry which is preliminary data.</text>
</comment>
<dbReference type="SUPFAM" id="SSF55455">
    <property type="entry name" value="SRF-like"/>
    <property type="match status" value="1"/>
</dbReference>
<proteinExistence type="predicted"/>
<evidence type="ECO:0000259" key="6">
    <source>
        <dbReference type="PROSITE" id="PS50066"/>
    </source>
</evidence>
<feature type="domain" description="MADS-box" evidence="6">
    <location>
        <begin position="1"/>
        <end position="47"/>
    </location>
</feature>